<dbReference type="AlphaFoldDB" id="A0A7W8FZL4"/>
<accession>A0A7W8FZL4</accession>
<feature type="signal peptide" evidence="1">
    <location>
        <begin position="1"/>
        <end position="23"/>
    </location>
</feature>
<keyword evidence="3" id="KW-1185">Reference proteome</keyword>
<evidence type="ECO:0000313" key="3">
    <source>
        <dbReference type="Proteomes" id="UP000521199"/>
    </source>
</evidence>
<evidence type="ECO:0008006" key="4">
    <source>
        <dbReference type="Google" id="ProtNLM"/>
    </source>
</evidence>
<gene>
    <name evidence="2" type="ORF">HNQ52_001778</name>
</gene>
<dbReference type="InterPro" id="IPR010281">
    <property type="entry name" value="DUF885"/>
</dbReference>
<dbReference type="PANTHER" id="PTHR33361:SF2">
    <property type="entry name" value="DUF885 DOMAIN-CONTAINING PROTEIN"/>
    <property type="match status" value="1"/>
</dbReference>
<dbReference type="PANTHER" id="PTHR33361">
    <property type="entry name" value="GLR0591 PROTEIN"/>
    <property type="match status" value="1"/>
</dbReference>
<organism evidence="2 3">
    <name type="scientific">Chiayiivirga flava</name>
    <dbReference type="NCBI Taxonomy" id="659595"/>
    <lineage>
        <taxon>Bacteria</taxon>
        <taxon>Pseudomonadati</taxon>
        <taxon>Pseudomonadota</taxon>
        <taxon>Gammaproteobacteria</taxon>
        <taxon>Lysobacterales</taxon>
        <taxon>Lysobacteraceae</taxon>
        <taxon>Chiayiivirga</taxon>
    </lineage>
</organism>
<protein>
    <recommendedName>
        <fullName evidence="4">DUF885 domain-containing protein</fullName>
    </recommendedName>
</protein>
<evidence type="ECO:0000313" key="2">
    <source>
        <dbReference type="EMBL" id="MBB5208236.1"/>
    </source>
</evidence>
<dbReference type="Proteomes" id="UP000521199">
    <property type="component" value="Unassembled WGS sequence"/>
</dbReference>
<dbReference type="SUPFAM" id="SSF55486">
    <property type="entry name" value="Metalloproteases ('zincins'), catalytic domain"/>
    <property type="match status" value="1"/>
</dbReference>
<dbReference type="Pfam" id="PF05960">
    <property type="entry name" value="DUF885"/>
    <property type="match status" value="1"/>
</dbReference>
<reference evidence="2 3" key="1">
    <citation type="submission" date="2020-08" db="EMBL/GenBank/DDBJ databases">
        <title>Genomic Encyclopedia of Type Strains, Phase IV (KMG-IV): sequencing the most valuable type-strain genomes for metagenomic binning, comparative biology and taxonomic classification.</title>
        <authorList>
            <person name="Goeker M."/>
        </authorList>
    </citation>
    <scope>NUCLEOTIDE SEQUENCE [LARGE SCALE GENOMIC DNA]</scope>
    <source>
        <strain evidence="2 3">DSM 24163</strain>
    </source>
</reference>
<keyword evidence="1" id="KW-0732">Signal</keyword>
<comment type="caution">
    <text evidence="2">The sequence shown here is derived from an EMBL/GenBank/DDBJ whole genome shotgun (WGS) entry which is preliminary data.</text>
</comment>
<sequence length="587" mass="66895">MRFLRHALPFALACALVLPSAHAAELVPPLSEMQPSPQRLAPFVQRYLRDADSVEHVHDIRFGTRREAALEALYTGWQARLAEIDYDSLTLEDRIDWQLLTRNLARNLRGLEFERKRYKDAESLLPRVSSLIDLAEARRALEYPDPQRSAQTLERARKAIADQVAALDAIEKDDKRKPTAILANRAAGILDATRASLKEWYGFHAGYDPLFTWWNRQPYEALDPLLGDYAKALRDRFAGGSGPESIVGDPIGREALMADLADELIDYTPDELVKLAERELAWCEDQMRIAAKEMGYADWKQALEAVKLRHVAPGEQPKLALELAHEAIEYVEKNDLVTVPELAKTDWRMTMLSPEAQLQAPFFLGGTDVWVAYPTDGMPFDKKMNALRGNNRHFSRAVVHHELIPGHHLQHFYNSRYQPHREQLSWTPFWGEGWALYWEFLLWDRGFAATPEDRIGMLFWRSHRAARILFSLGFHLGELTPQQAVQLLVDRVGHEPENAAAEVRRSLQGDYGPLYQAAYMLGGLQFYALHKELVDSGRMTDRAFHDAILKGGPMPVELVRARLLDAPPPRALKAQWRFYDLDGAAAR</sequence>
<dbReference type="RefSeq" id="WP_183960778.1">
    <property type="nucleotide sequence ID" value="NZ_JACHHP010000003.1"/>
</dbReference>
<feature type="chain" id="PRO_5031489130" description="DUF885 domain-containing protein" evidence="1">
    <location>
        <begin position="24"/>
        <end position="587"/>
    </location>
</feature>
<name>A0A7W8FZL4_9GAMM</name>
<dbReference type="EMBL" id="JACHHP010000003">
    <property type="protein sequence ID" value="MBB5208236.1"/>
    <property type="molecule type" value="Genomic_DNA"/>
</dbReference>
<proteinExistence type="predicted"/>
<evidence type="ECO:0000256" key="1">
    <source>
        <dbReference type="SAM" id="SignalP"/>
    </source>
</evidence>